<reference evidence="2 3" key="1">
    <citation type="journal article" date="2011" name="PLoS Genet.">
        <title>Finished genome of the fungal wheat pathogen Mycosphaerella graminicola reveals dispensome structure, chromosome plasticity, and stealth pathogenesis.</title>
        <authorList>
            <person name="Goodwin S.B."/>
            <person name="Ben M'barek S."/>
            <person name="Dhillon B."/>
            <person name="Wittenberg A.H.J."/>
            <person name="Crane C.F."/>
            <person name="Hane J.K."/>
            <person name="Foster A.J."/>
            <person name="Van der Lee T.A.J."/>
            <person name="Grimwood J."/>
            <person name="Aerts A."/>
            <person name="Antoniw J."/>
            <person name="Bailey A."/>
            <person name="Bluhm B."/>
            <person name="Bowler J."/>
            <person name="Bristow J."/>
            <person name="van der Burgt A."/>
            <person name="Canto-Canche B."/>
            <person name="Churchill A.C.L."/>
            <person name="Conde-Ferraez L."/>
            <person name="Cools H.J."/>
            <person name="Coutinho P.M."/>
            <person name="Csukai M."/>
            <person name="Dehal P."/>
            <person name="De Wit P."/>
            <person name="Donzelli B."/>
            <person name="van de Geest H.C."/>
            <person name="van Ham R.C.H.J."/>
            <person name="Hammond-Kosack K.E."/>
            <person name="Henrissat B."/>
            <person name="Kilian A."/>
            <person name="Kobayashi A.K."/>
            <person name="Koopmann E."/>
            <person name="Kourmpetis Y."/>
            <person name="Kuzniar A."/>
            <person name="Lindquist E."/>
            <person name="Lombard V."/>
            <person name="Maliepaard C."/>
            <person name="Martins N."/>
            <person name="Mehrabi R."/>
            <person name="Nap J.P.H."/>
            <person name="Ponomarenko A."/>
            <person name="Rudd J.J."/>
            <person name="Salamov A."/>
            <person name="Schmutz J."/>
            <person name="Schouten H.J."/>
            <person name="Shapiro H."/>
            <person name="Stergiopoulos I."/>
            <person name="Torriani S.F.F."/>
            <person name="Tu H."/>
            <person name="de Vries R.P."/>
            <person name="Waalwijk C."/>
            <person name="Ware S.B."/>
            <person name="Wiebenga A."/>
            <person name="Zwiers L.-H."/>
            <person name="Oliver R.P."/>
            <person name="Grigoriev I.V."/>
            <person name="Kema G.H.J."/>
        </authorList>
    </citation>
    <scope>NUCLEOTIDE SEQUENCE [LARGE SCALE GENOMIC DNA]</scope>
    <source>
        <strain evidence="3">CBS 115943 / IPO323</strain>
    </source>
</reference>
<protein>
    <submittedName>
        <fullName evidence="2">Uncharacterized protein</fullName>
    </submittedName>
</protein>
<dbReference type="OrthoDB" id="5151921at2759"/>
<feature type="non-terminal residue" evidence="2">
    <location>
        <position position="146"/>
    </location>
</feature>
<dbReference type="HOGENOM" id="CLU_1782002_0_0_1"/>
<organism evidence="2 3">
    <name type="scientific">Zymoseptoria tritici (strain CBS 115943 / IPO323)</name>
    <name type="common">Speckled leaf blotch fungus</name>
    <name type="synonym">Septoria tritici</name>
    <dbReference type="NCBI Taxonomy" id="336722"/>
    <lineage>
        <taxon>Eukaryota</taxon>
        <taxon>Fungi</taxon>
        <taxon>Dikarya</taxon>
        <taxon>Ascomycota</taxon>
        <taxon>Pezizomycotina</taxon>
        <taxon>Dothideomycetes</taxon>
        <taxon>Dothideomycetidae</taxon>
        <taxon>Mycosphaerellales</taxon>
        <taxon>Mycosphaerellaceae</taxon>
        <taxon>Zymoseptoria</taxon>
    </lineage>
</organism>
<dbReference type="Proteomes" id="UP000008062">
    <property type="component" value="Chromosome 13"/>
</dbReference>
<dbReference type="RefSeq" id="XP_003847716.1">
    <property type="nucleotide sequence ID" value="XM_003847668.1"/>
</dbReference>
<dbReference type="EMBL" id="CM001208">
    <property type="protein sequence ID" value="EGP82692.1"/>
    <property type="molecule type" value="Genomic_DNA"/>
</dbReference>
<dbReference type="KEGG" id="ztr:MYCGRDRAFT_106529"/>
<evidence type="ECO:0000313" key="3">
    <source>
        <dbReference type="Proteomes" id="UP000008062"/>
    </source>
</evidence>
<accession>F9XQ97</accession>
<feature type="region of interest" description="Disordered" evidence="1">
    <location>
        <begin position="78"/>
        <end position="129"/>
    </location>
</feature>
<gene>
    <name evidence="2" type="ORF">MYCGRDRAFT_106529</name>
</gene>
<feature type="compositionally biased region" description="Basic and acidic residues" evidence="1">
    <location>
        <begin position="115"/>
        <end position="129"/>
    </location>
</feature>
<name>F9XQ97_ZYMTI</name>
<dbReference type="AlphaFoldDB" id="F9XQ97"/>
<keyword evidence="3" id="KW-1185">Reference proteome</keyword>
<sequence>MDNPTRQHTQPKRTTEQVSLRVLHTRPPSLWTGNSVSSYSSIHSCFAFFQDRGSTFFARTLRIDYELQTAYDAGIDRSTPIIPEAEGEGGGKAGRTLRPGDQDVRLDWSMPEGESDAKAGQADEKVTALDKKVPARRSSIIYPSKR</sequence>
<evidence type="ECO:0000313" key="2">
    <source>
        <dbReference type="EMBL" id="EGP82692.1"/>
    </source>
</evidence>
<dbReference type="InParanoid" id="F9XQ97"/>
<dbReference type="GeneID" id="13401165"/>
<evidence type="ECO:0000256" key="1">
    <source>
        <dbReference type="SAM" id="MobiDB-lite"/>
    </source>
</evidence>
<proteinExistence type="predicted"/>